<name>A0ACC3S9S1_9PEZI</name>
<protein>
    <submittedName>
        <fullName evidence="1">Uncharacterized protein</fullName>
    </submittedName>
</protein>
<keyword evidence="2" id="KW-1185">Reference proteome</keyword>
<dbReference type="EMBL" id="JAMKPW020000033">
    <property type="protein sequence ID" value="KAK8202201.1"/>
    <property type="molecule type" value="Genomic_DNA"/>
</dbReference>
<evidence type="ECO:0000313" key="1">
    <source>
        <dbReference type="EMBL" id="KAK8202201.1"/>
    </source>
</evidence>
<proteinExistence type="predicted"/>
<accession>A0ACC3S9S1</accession>
<reference evidence="1" key="1">
    <citation type="submission" date="2024-02" db="EMBL/GenBank/DDBJ databases">
        <title>Metagenome Assembled Genome of Zalaria obscura JY119.</title>
        <authorList>
            <person name="Vighnesh L."/>
            <person name="Jagadeeshwari U."/>
            <person name="Venkata Ramana C."/>
            <person name="Sasikala C."/>
        </authorList>
    </citation>
    <scope>NUCLEOTIDE SEQUENCE</scope>
    <source>
        <strain evidence="1">JY119</strain>
    </source>
</reference>
<evidence type="ECO:0000313" key="2">
    <source>
        <dbReference type="Proteomes" id="UP001320706"/>
    </source>
</evidence>
<organism evidence="1 2">
    <name type="scientific">Zalaria obscura</name>
    <dbReference type="NCBI Taxonomy" id="2024903"/>
    <lineage>
        <taxon>Eukaryota</taxon>
        <taxon>Fungi</taxon>
        <taxon>Dikarya</taxon>
        <taxon>Ascomycota</taxon>
        <taxon>Pezizomycotina</taxon>
        <taxon>Dothideomycetes</taxon>
        <taxon>Dothideomycetidae</taxon>
        <taxon>Dothideales</taxon>
        <taxon>Zalariaceae</taxon>
        <taxon>Zalaria</taxon>
    </lineage>
</organism>
<comment type="caution">
    <text evidence="1">The sequence shown here is derived from an EMBL/GenBank/DDBJ whole genome shotgun (WGS) entry which is preliminary data.</text>
</comment>
<dbReference type="Proteomes" id="UP001320706">
    <property type="component" value="Unassembled WGS sequence"/>
</dbReference>
<sequence length="2165" mass="234275">MDPQSVAFIPHNEPWRVSNELLRLQQVQAEHSDRLLRLERRQDDDARMKSVWGGASPFPSVLSGTPNQAPLQHPPPDHFKNFDDDTSNMIGSLHLDPEDEPRRMGATSRANSVRFDESANQGHWAHSSRTSVDLIPRSSSGLGGLPMTERSSSHKSDGRASSVHSVRSAASGRASSLNLDTGYGLGDSGRSSVPDTPNIAPGLLILGTVPAIIRCWMNTNFKHDSLLYAAVCTASYKSLLDIRLVQKLGFEDRVVTGDAGARTVELPVYFPEAVPHPASSRSSSPAPQLPTLTVTFTVIDQGDSGNPQGIQIFLGSDTLRAHSADILFSSNSMSIFDDDRSKLSIPLVRPEAEATFNHILTTNSAASPRGQVVEKAEDAPARDLPLLNGLGQRMPISVEPASSAAPSPSSGSGKYRPPGVIAAENEPGGGGASDTEASSSSRPVSRAGNPPRPQLVLRNSQTDVKEDPGLAQPTTSRSGSSPAIWSNWRRDSSAQNTATQSDAANTGKTKDTVPYQRKDTGIKVLKPTKSITRTFSSTSAATPSPADGKSRFFDEGKRRTTEAGFGEQRRAVTPSAESRPNGSGSAGSSAPLSAGLVPKTRNNPAGGASAFAWLNPGAINNPNQAALFAPEVHDPDRQPSPSSSSPRQSPTPSSFQRSSPARYLPPHLHEEVAEGRSRSESADSPSEAYAALNLDSSVRSESMSGSQDGDAEQHASVGQRSASPAKRPASHMESAEGGSVAEDAGQRMVQDSQGSQGTLSQDTLMADEAPPAYSEQDGQAVNGTGSAPSLDEQVEQVTQIALQPLEEGQKGFVVSTKWLARVRARTTEGQQSKDFEKEATEGEIGPVDNLDVAARGAFEGSHAKFEGTEILFIPLKAGLTIESEYIIIPEKAWALIMSWYGLAQGQFPIVRFVRNTTPDGPSSNLQYEVYPPLFVIRRVLSKSGRGAPPPTPPRTTTSQATTGNTTPDRDTEPAAVHVVATRYERFQSFLARCKRLSGIEMPHKVRIWRQLDRDSVATDKPKTEQAGILTPAASRDASPVNAAAMAPVAQKLIVEQADFAKWEEGTDYEMVDAQDRTADEKYNGKASLELLGLAESQTIVLEEQLRGPAGGEYASDSRRKKKTEKPKANGASGRTSPAPSGPITRGRSRKDGRTRGAIGLTNLGNTCYMNSALQCISRVEELAVYFLQNRYKSEINTDNPLGYNGKMAKAYAGVLEGLYADNASSAFRPSNFKSMLGMSQPLFSGYGQQDSQEFLSFLVDALHEDLNRIHKKPYIENPDSDDATVKDPEAIKALGEKFRANHRARNDSIAMDLFSGFYKNTMVCPDCERVSITFDPYSLLTLQLPIENTWQHTVFFVPLGKSPVAYEVDLDKNAPVRAIKDFIASRVPGLTTDRLFFAESFSRKIYKAFPDKESINDQSFRPGDLLFVFELPEAPTNVNYERKRQGYRSILSKNEDPLPDMDSPFADRMVVPILHRRLGAGNYNSNSFDLNPTFILITKEEAKDYDAILRKVLASVSTISSRKSLEENPDKVQEVQSSSEDGVALGNDSAPDVDAKLSDRSVESEDGYVDVSLQNDASSGGTAPSQTSVLQPGSFIHPSLRNMFEMKYVQGEGMHCEGNFSQVKPMQDRVQAPAGRRSSVNSVQSSASRTSQDSGFSGRGQTTSESDVDEETPDIVLGESNNQPSNPDMQSEDDDLPPIEALTQKNLGRKKFNQKRRGKQMTYSKKGARRGSKQSVRSNLSRESTKQSTPEPNAEANPYYIKLGEGIVLDWRDDAFVGLFGGDPADKDDLRGHSLINEKTIPIAEDVALQAKKQKRALRRKNGITLDECFAETGKTEILSEENAWYCSRCKELRRASKTLEIWTAPDILVIHLKRFSGERHRRDKIDVTVDFPLEGLDLTDRVGLEEDGKECVYDLFAVDNHYGGLGGGHYTAYAKNFYDGKWYDFNDSFVSQQNPSSIISPAAYLLFYRRRSPTPLGPPYLRDLVAEARAPSSALSDDEDADAESGEERRSGSSRPPGSSTAGTGAAVSARGEARGLRGGGGLGASLGVGARMSDEDEGIGLGSDDDAEAVGGKGGFELGGGWGFDALDGDEGADEGLRDEVASTVPADGSLGGSDAAERMRDLSGDDEVGFEDRGRNTPLFDEDPDELGLGHAVREIQHSDEE</sequence>
<gene>
    <name evidence="1" type="ORF">M8818_005728</name>
</gene>